<evidence type="ECO:0000256" key="1">
    <source>
        <dbReference type="SAM" id="Phobius"/>
    </source>
</evidence>
<comment type="caution">
    <text evidence="2">The sequence shown here is derived from an EMBL/GenBank/DDBJ whole genome shotgun (WGS) entry which is preliminary data.</text>
</comment>
<keyword evidence="1" id="KW-0812">Transmembrane</keyword>
<evidence type="ECO:0000313" key="3">
    <source>
        <dbReference type="Proteomes" id="UP001172737"/>
    </source>
</evidence>
<keyword evidence="1" id="KW-0472">Membrane</keyword>
<feature type="transmembrane region" description="Helical" evidence="1">
    <location>
        <begin position="121"/>
        <end position="143"/>
    </location>
</feature>
<keyword evidence="1" id="KW-1133">Transmembrane helix</keyword>
<feature type="transmembrane region" description="Helical" evidence="1">
    <location>
        <begin position="79"/>
        <end position="101"/>
    </location>
</feature>
<sequence>MSGFLWRVGGALAAGVLGLTLIFWQLEHASLNALGDLGRPSIAVYGLLFAGLLLLGWAVMSTLTRWIGYVREHPDTRQLPAWLLGGLALLFGAVLVAGIAIHASYLRAQDPVPTEIGQGFIAYEVAFAALALVPAVLLVTRLATRRRG</sequence>
<reference evidence="2" key="1">
    <citation type="submission" date="2023-06" db="EMBL/GenBank/DDBJ databases">
        <title>Sysu t00039.</title>
        <authorList>
            <person name="Gao L."/>
            <person name="Fang B.-Z."/>
            <person name="Li W.-J."/>
        </authorList>
    </citation>
    <scope>NUCLEOTIDE SEQUENCE</scope>
    <source>
        <strain evidence="2">SYSU T00039</strain>
    </source>
</reference>
<dbReference type="RefSeq" id="WP_301118466.1">
    <property type="nucleotide sequence ID" value="NZ_JAUHPX010000002.1"/>
</dbReference>
<dbReference type="EMBL" id="JAUHPX010000002">
    <property type="protein sequence ID" value="MDN4487405.1"/>
    <property type="molecule type" value="Genomic_DNA"/>
</dbReference>
<feature type="transmembrane region" description="Helical" evidence="1">
    <location>
        <begin position="5"/>
        <end position="24"/>
    </location>
</feature>
<dbReference type="Proteomes" id="UP001172737">
    <property type="component" value="Unassembled WGS sequence"/>
</dbReference>
<proteinExistence type="predicted"/>
<feature type="transmembrane region" description="Helical" evidence="1">
    <location>
        <begin position="44"/>
        <end position="67"/>
    </location>
</feature>
<gene>
    <name evidence="2" type="ORF">QQX10_04390</name>
</gene>
<name>A0AAW7M2Z6_9MICO</name>
<organism evidence="2 3">
    <name type="scientific">Demequina lignilytica</name>
    <dbReference type="NCBI Taxonomy" id="3051663"/>
    <lineage>
        <taxon>Bacteria</taxon>
        <taxon>Bacillati</taxon>
        <taxon>Actinomycetota</taxon>
        <taxon>Actinomycetes</taxon>
        <taxon>Micrococcales</taxon>
        <taxon>Demequinaceae</taxon>
        <taxon>Demequina</taxon>
    </lineage>
</organism>
<keyword evidence="3" id="KW-1185">Reference proteome</keyword>
<dbReference type="AlphaFoldDB" id="A0AAW7M2Z6"/>
<protein>
    <submittedName>
        <fullName evidence="2">Uncharacterized protein</fullName>
    </submittedName>
</protein>
<evidence type="ECO:0000313" key="2">
    <source>
        <dbReference type="EMBL" id="MDN4487405.1"/>
    </source>
</evidence>
<accession>A0AAW7M2Z6</accession>